<feature type="domain" description="HNH endonuclease 5" evidence="1">
    <location>
        <begin position="36"/>
        <end position="87"/>
    </location>
</feature>
<sequence length="314" mass="36310">MTEFTKKYRKIVSYHVPGNLKNQRPLYILKEEKEKCRFCLQEKPNATFKKIAHPIPEFLGNKLFRSKSECDKCNEFFDKHVENHFANYLGIERTLKFTKGKNGIPEFNQDKNKFFIRENGDSSMLIGLDPTSDHVSVDFEKQLIKFTVLKKPHIPYAAFKCLVKIAYSLLPQASSTQFESTRKFLINSDFESTGGMFFPLVFSYFIDNVTDFLEASIFQRIDVKDKSIPIIIFRLFYGSHIFQTHLPNIEFDDSSSMMRILDPGVPLIGESILDLNNNQIVADAVQEQTMSFEGSSSAVPLEENRLYQSLKKFQ</sequence>
<evidence type="ECO:0000313" key="3">
    <source>
        <dbReference type="Proteomes" id="UP000015442"/>
    </source>
</evidence>
<dbReference type="InterPro" id="IPR029471">
    <property type="entry name" value="HNH_5"/>
</dbReference>
<name>T0GV67_9LEPT</name>
<dbReference type="AlphaFoldDB" id="T0GV67"/>
<reference evidence="2 3" key="1">
    <citation type="submission" date="2013-05" db="EMBL/GenBank/DDBJ databases">
        <authorList>
            <person name="Harkins D.M."/>
            <person name="Durkin A.S."/>
            <person name="Brinkac L.M."/>
            <person name="Haft D.H."/>
            <person name="Selengut J.D."/>
            <person name="Sanka R."/>
            <person name="DePew J."/>
            <person name="Purushe J."/>
            <person name="Hartskeerl R.A."/>
            <person name="Ahmed A."/>
            <person name="van der Linden H."/>
            <person name="Goris M.G.A."/>
            <person name="Vinetz J.M."/>
            <person name="Sutton G.G."/>
            <person name="Nierman W.C."/>
            <person name="Fouts D.E."/>
        </authorList>
    </citation>
    <scope>NUCLEOTIDE SEQUENCE [LARGE SCALE GENOMIC DNA]</scope>
    <source>
        <strain evidence="2 3">CZ214</strain>
    </source>
</reference>
<gene>
    <name evidence="2" type="ORF">LEP1GSC059_3392</name>
</gene>
<comment type="caution">
    <text evidence="2">The sequence shown here is derived from an EMBL/GenBank/DDBJ whole genome shotgun (WGS) entry which is preliminary data.</text>
</comment>
<organism evidence="2 3">
    <name type="scientific">Leptospira noguchii serovar Panama str. CZ214</name>
    <dbReference type="NCBI Taxonomy" id="1001595"/>
    <lineage>
        <taxon>Bacteria</taxon>
        <taxon>Pseudomonadati</taxon>
        <taxon>Spirochaetota</taxon>
        <taxon>Spirochaetia</taxon>
        <taxon>Leptospirales</taxon>
        <taxon>Leptospiraceae</taxon>
        <taxon>Leptospira</taxon>
    </lineage>
</organism>
<dbReference type="RefSeq" id="WP_017214274.1">
    <property type="nucleotide sequence ID" value="NZ_AKWY02000013.1"/>
</dbReference>
<evidence type="ECO:0000313" key="2">
    <source>
        <dbReference type="EMBL" id="EQA72827.1"/>
    </source>
</evidence>
<accession>T0GV67</accession>
<dbReference type="EMBL" id="AKWY02000013">
    <property type="protein sequence ID" value="EQA72827.1"/>
    <property type="molecule type" value="Genomic_DNA"/>
</dbReference>
<protein>
    <recommendedName>
        <fullName evidence="1">HNH endonuclease 5 domain-containing protein</fullName>
    </recommendedName>
</protein>
<dbReference type="Pfam" id="PF14279">
    <property type="entry name" value="HNH_5"/>
    <property type="match status" value="1"/>
</dbReference>
<proteinExistence type="predicted"/>
<dbReference type="Proteomes" id="UP000015442">
    <property type="component" value="Unassembled WGS sequence"/>
</dbReference>
<dbReference type="GeneID" id="25383959"/>
<evidence type="ECO:0000259" key="1">
    <source>
        <dbReference type="Pfam" id="PF14279"/>
    </source>
</evidence>